<sequence length="293" mass="34254">MKKLLLKTLFYLLVIAITAFVFEKLFTYTHYHNAPRSSEDWVMSLDSTDTFDYVLLGSSRVLNNIDPKIIEEKTGKKGINLGVYGGQAFDIKLFAERLINLKNTAHLYIQVDDSWNNDREGKTSSFNWLPFIEEDFVWEQFNALENEQYWYYKHIPFYKYASFDSEIGIRDFIKGITNQKLKSIADSGFISLEEEIPSEEASKTYPFKLKDTMNLQINHILRMCTENNVPVTFFTAPIFNAEGDHSILNKYLPNYHDFTNTYSNPDYFKDRRHLNATGAFHFSEKIADIINQQ</sequence>
<organism evidence="1 2">
    <name type="scientific">Ulvibacter litoralis</name>
    <dbReference type="NCBI Taxonomy" id="227084"/>
    <lineage>
        <taxon>Bacteria</taxon>
        <taxon>Pseudomonadati</taxon>
        <taxon>Bacteroidota</taxon>
        <taxon>Flavobacteriia</taxon>
        <taxon>Flavobacteriales</taxon>
        <taxon>Flavobacteriaceae</taxon>
        <taxon>Ulvibacter</taxon>
    </lineage>
</organism>
<dbReference type="EMBL" id="FNBA01000002">
    <property type="protein sequence ID" value="SDE73819.1"/>
    <property type="molecule type" value="Genomic_DNA"/>
</dbReference>
<evidence type="ECO:0000313" key="1">
    <source>
        <dbReference type="EMBL" id="SDE73819.1"/>
    </source>
</evidence>
<reference evidence="1 2" key="1">
    <citation type="submission" date="2016-10" db="EMBL/GenBank/DDBJ databases">
        <authorList>
            <person name="de Groot N.N."/>
        </authorList>
    </citation>
    <scope>NUCLEOTIDE SEQUENCE [LARGE SCALE GENOMIC DNA]</scope>
    <source>
        <strain evidence="1 2">DSM 16195</strain>
    </source>
</reference>
<dbReference type="OrthoDB" id="869432at2"/>
<name>A0A1G7FD14_9FLAO</name>
<dbReference type="STRING" id="227084.SAMN05421855_102485"/>
<dbReference type="RefSeq" id="WP_093143063.1">
    <property type="nucleotide sequence ID" value="NZ_BMWO01000002.1"/>
</dbReference>
<evidence type="ECO:0000313" key="2">
    <source>
        <dbReference type="Proteomes" id="UP000199321"/>
    </source>
</evidence>
<evidence type="ECO:0008006" key="3">
    <source>
        <dbReference type="Google" id="ProtNLM"/>
    </source>
</evidence>
<gene>
    <name evidence="1" type="ORF">SAMN05421855_102485</name>
</gene>
<dbReference type="Proteomes" id="UP000199321">
    <property type="component" value="Unassembled WGS sequence"/>
</dbReference>
<keyword evidence="2" id="KW-1185">Reference proteome</keyword>
<accession>A0A1G7FD14</accession>
<dbReference type="AlphaFoldDB" id="A0A1G7FD14"/>
<proteinExistence type="predicted"/>
<protein>
    <recommendedName>
        <fullName evidence="3">SGNH/GDSL hydrolase family protein</fullName>
    </recommendedName>
</protein>